<dbReference type="RefSeq" id="WP_013229579.1">
    <property type="nucleotide sequence ID" value="NC_014318.1"/>
</dbReference>
<dbReference type="Proteomes" id="UP000000328">
    <property type="component" value="Chromosome"/>
</dbReference>
<dbReference type="KEGG" id="amd:AMED_7835"/>
<dbReference type="HOGENOM" id="CLU_2490977_0_0_11"/>
<evidence type="ECO:0000313" key="1">
    <source>
        <dbReference type="EMBL" id="ADJ49542.1"/>
    </source>
</evidence>
<sequence length="86" mass="9364">MSDEAVREPLEERYGLTEVADLGEYAVALTRLLERGRRERCVAVLSEAEAYAAAELLGQFAQLDPHAALNQLAGSLASRLYSRLGA</sequence>
<gene>
    <name evidence="1" type="ordered locus">AMED_7835</name>
</gene>
<reference evidence="1 2" key="1">
    <citation type="journal article" date="2010" name="Cell Res.">
        <title>Complete genome sequence of the rifamycin SV-producing Amycolatopsis mediterranei U32 revealed its genetic characteristics in phylogeny and metabolism.</title>
        <authorList>
            <person name="Zhao W."/>
            <person name="Zhong Y."/>
            <person name="Yuan H."/>
            <person name="Wang J."/>
            <person name="Zheng H."/>
            <person name="Wang Y."/>
            <person name="Cen X."/>
            <person name="Xu F."/>
            <person name="Bai J."/>
            <person name="Han X."/>
            <person name="Lu G."/>
            <person name="Zhu Y."/>
            <person name="Shao Z."/>
            <person name="Yan H."/>
            <person name="Li C."/>
            <person name="Peng N."/>
            <person name="Zhang Z."/>
            <person name="Zhang Y."/>
            <person name="Lin W."/>
            <person name="Fan Y."/>
            <person name="Qin Z."/>
            <person name="Hu Y."/>
            <person name="Zhu B."/>
            <person name="Wang S."/>
            <person name="Ding X."/>
            <person name="Zhao G.P."/>
        </authorList>
    </citation>
    <scope>NUCLEOTIDE SEQUENCE [LARGE SCALE GENOMIC DNA]</scope>
    <source>
        <strain evidence="2">U-32</strain>
    </source>
</reference>
<dbReference type="EMBL" id="CP002000">
    <property type="protein sequence ID" value="ADJ49542.1"/>
    <property type="molecule type" value="Genomic_DNA"/>
</dbReference>
<protein>
    <submittedName>
        <fullName evidence="1">Uncharacterized protein</fullName>
    </submittedName>
</protein>
<name>A0A0H3DH74_AMYMU</name>
<organism evidence="1 2">
    <name type="scientific">Amycolatopsis mediterranei (strain U-32)</name>
    <dbReference type="NCBI Taxonomy" id="749927"/>
    <lineage>
        <taxon>Bacteria</taxon>
        <taxon>Bacillati</taxon>
        <taxon>Actinomycetota</taxon>
        <taxon>Actinomycetes</taxon>
        <taxon>Pseudonocardiales</taxon>
        <taxon>Pseudonocardiaceae</taxon>
        <taxon>Amycolatopsis</taxon>
    </lineage>
</organism>
<dbReference type="GeneID" id="92875459"/>
<dbReference type="PATRIC" id="fig|749927.5.peg.8145"/>
<accession>A0A0H3DH74</accession>
<proteinExistence type="predicted"/>
<dbReference type="OrthoDB" id="3629831at2"/>
<evidence type="ECO:0000313" key="2">
    <source>
        <dbReference type="Proteomes" id="UP000000328"/>
    </source>
</evidence>
<dbReference type="AlphaFoldDB" id="A0A0H3DH74"/>